<feature type="transmembrane region" description="Helical" evidence="10">
    <location>
        <begin position="137"/>
        <end position="160"/>
    </location>
</feature>
<evidence type="ECO:0000256" key="2">
    <source>
        <dbReference type="ARBA" id="ARBA00022475"/>
    </source>
</evidence>
<feature type="transmembrane region" description="Helical" evidence="10">
    <location>
        <begin position="282"/>
        <end position="306"/>
    </location>
</feature>
<protein>
    <recommendedName>
        <fullName evidence="10">Odorant receptor</fullName>
    </recommendedName>
</protein>
<dbReference type="Proteomes" id="UP000475862">
    <property type="component" value="Unassembled WGS sequence"/>
</dbReference>
<evidence type="ECO:0000313" key="11">
    <source>
        <dbReference type="EMBL" id="KAE9524669.1"/>
    </source>
</evidence>
<gene>
    <name evidence="11" type="ORF">AGLY_014719</name>
</gene>
<dbReference type="PANTHER" id="PTHR21137:SF35">
    <property type="entry name" value="ODORANT RECEPTOR 19A-RELATED"/>
    <property type="match status" value="1"/>
</dbReference>
<dbReference type="InterPro" id="IPR004117">
    <property type="entry name" value="7tm6_olfct_rcpt"/>
</dbReference>
<dbReference type="AlphaFoldDB" id="A0A6G0T262"/>
<evidence type="ECO:0000313" key="12">
    <source>
        <dbReference type="Proteomes" id="UP000475862"/>
    </source>
</evidence>
<keyword evidence="6 10" id="KW-1133">Transmembrane helix</keyword>
<organism evidence="11 12">
    <name type="scientific">Aphis glycines</name>
    <name type="common">Soybean aphid</name>
    <dbReference type="NCBI Taxonomy" id="307491"/>
    <lineage>
        <taxon>Eukaryota</taxon>
        <taxon>Metazoa</taxon>
        <taxon>Ecdysozoa</taxon>
        <taxon>Arthropoda</taxon>
        <taxon>Hexapoda</taxon>
        <taxon>Insecta</taxon>
        <taxon>Pterygota</taxon>
        <taxon>Neoptera</taxon>
        <taxon>Paraneoptera</taxon>
        <taxon>Hemiptera</taxon>
        <taxon>Sternorrhyncha</taxon>
        <taxon>Aphidomorpha</taxon>
        <taxon>Aphidoidea</taxon>
        <taxon>Aphididae</taxon>
        <taxon>Aphidini</taxon>
        <taxon>Aphis</taxon>
        <taxon>Aphis</taxon>
    </lineage>
</organism>
<evidence type="ECO:0000256" key="5">
    <source>
        <dbReference type="ARBA" id="ARBA00022725"/>
    </source>
</evidence>
<evidence type="ECO:0000256" key="1">
    <source>
        <dbReference type="ARBA" id="ARBA00004651"/>
    </source>
</evidence>
<dbReference type="PANTHER" id="PTHR21137">
    <property type="entry name" value="ODORANT RECEPTOR"/>
    <property type="match status" value="1"/>
</dbReference>
<evidence type="ECO:0000256" key="3">
    <source>
        <dbReference type="ARBA" id="ARBA00022606"/>
    </source>
</evidence>
<evidence type="ECO:0000256" key="7">
    <source>
        <dbReference type="ARBA" id="ARBA00023136"/>
    </source>
</evidence>
<feature type="transmembrane region" description="Helical" evidence="10">
    <location>
        <begin position="40"/>
        <end position="62"/>
    </location>
</feature>
<keyword evidence="7 10" id="KW-0472">Membrane</keyword>
<accession>A0A6G0T262</accession>
<keyword evidence="9 10" id="KW-0807">Transducer</keyword>
<evidence type="ECO:0000256" key="10">
    <source>
        <dbReference type="RuleBase" id="RU351113"/>
    </source>
</evidence>
<keyword evidence="12" id="KW-1185">Reference proteome</keyword>
<evidence type="ECO:0000256" key="8">
    <source>
        <dbReference type="ARBA" id="ARBA00023170"/>
    </source>
</evidence>
<evidence type="ECO:0000256" key="4">
    <source>
        <dbReference type="ARBA" id="ARBA00022692"/>
    </source>
</evidence>
<dbReference type="Pfam" id="PF02949">
    <property type="entry name" value="7tm_6"/>
    <property type="match status" value="1"/>
</dbReference>
<reference evidence="11 12" key="1">
    <citation type="submission" date="2019-08" db="EMBL/GenBank/DDBJ databases">
        <title>The genome of the soybean aphid Biotype 1, its phylome, world population structure and adaptation to the North American continent.</title>
        <authorList>
            <person name="Giordano R."/>
            <person name="Donthu R.K."/>
            <person name="Hernandez A.G."/>
            <person name="Wright C.L."/>
            <person name="Zimin A.V."/>
        </authorList>
    </citation>
    <scope>NUCLEOTIDE SEQUENCE [LARGE SCALE GENOMIC DNA]</scope>
    <source>
        <tissue evidence="11">Whole aphids</tissue>
    </source>
</reference>
<comment type="caution">
    <text evidence="11">The sequence shown here is derived from an EMBL/GenBank/DDBJ whole genome shotgun (WGS) entry which is preliminary data.</text>
</comment>
<dbReference type="OrthoDB" id="6617178at2759"/>
<comment type="similarity">
    <text evidence="10">Belongs to the insect chemoreceptor superfamily. Heteromeric odorant receptor channel (TC 1.A.69) family.</text>
</comment>
<comment type="caution">
    <text evidence="10">Lacks conserved residue(s) required for the propagation of feature annotation.</text>
</comment>
<keyword evidence="5 10" id="KW-0552">Olfaction</keyword>
<proteinExistence type="inferred from homology"/>
<keyword evidence="3 10" id="KW-0716">Sensory transduction</keyword>
<evidence type="ECO:0000256" key="9">
    <source>
        <dbReference type="ARBA" id="ARBA00023224"/>
    </source>
</evidence>
<dbReference type="GO" id="GO:0004984">
    <property type="term" value="F:olfactory receptor activity"/>
    <property type="evidence" value="ECO:0007669"/>
    <property type="project" value="InterPro"/>
</dbReference>
<evidence type="ECO:0000256" key="6">
    <source>
        <dbReference type="ARBA" id="ARBA00022989"/>
    </source>
</evidence>
<comment type="subcellular location">
    <subcellularLocation>
        <location evidence="1 10">Cell membrane</location>
        <topology evidence="1 10">Multi-pass membrane protein</topology>
    </subcellularLocation>
</comment>
<dbReference type="EMBL" id="VYZN01000065">
    <property type="protein sequence ID" value="KAE9524669.1"/>
    <property type="molecule type" value="Genomic_DNA"/>
</dbReference>
<keyword evidence="4 10" id="KW-0812">Transmembrane</keyword>
<dbReference type="GO" id="GO:0007165">
    <property type="term" value="P:signal transduction"/>
    <property type="evidence" value="ECO:0007669"/>
    <property type="project" value="UniProtKB-KW"/>
</dbReference>
<dbReference type="GO" id="GO:0005549">
    <property type="term" value="F:odorant binding"/>
    <property type="evidence" value="ECO:0007669"/>
    <property type="project" value="InterPro"/>
</dbReference>
<name>A0A6G0T262_APHGL</name>
<keyword evidence="2" id="KW-1003">Cell membrane</keyword>
<dbReference type="GO" id="GO:0005886">
    <property type="term" value="C:plasma membrane"/>
    <property type="evidence" value="ECO:0007669"/>
    <property type="project" value="UniProtKB-SubCell"/>
</dbReference>
<feature type="transmembrane region" description="Helical" evidence="10">
    <location>
        <begin position="187"/>
        <end position="207"/>
    </location>
</feature>
<sequence>MAILNDHTAAIHLKILKQCGFYQIFDSNSKKIFGWNIYRLSFISLTIITQCLIGFGNCGFFFKLEDAINYIDLFLIIFSGSFNYLILYKVIILILNRKNILDLLDVTCLKFLKSKQCYNNIEILYKHRNRTLQLTQLYFNFCILVIIQWVLCPIIINSFIVDKNDNRRLENVINRRYPITVNTYNQYYVLFYIIETIIAIKSLYLILMIDILLLSIGWAITVQYEVLAVAFKNLGHDVNFQKDHDYNVDDYKYFKSILFDQQQLDLYYKKIFQQIILSKESFTILIVNLFKIGVGIFYICLQLFLYCHLFDNINLKQREFVNLGVYSCNWTKMNLIFKKLLLLTMQMNNANQITMKATTNKIVNLQLFSNVLNMSYNIISVMVKAISK</sequence>
<feature type="transmembrane region" description="Helical" evidence="10">
    <location>
        <begin position="74"/>
        <end position="95"/>
    </location>
</feature>
<keyword evidence="8 10" id="KW-0675">Receptor</keyword>